<gene>
    <name evidence="8" type="ORF">THSYN_16530</name>
</gene>
<evidence type="ECO:0000256" key="3">
    <source>
        <dbReference type="ARBA" id="ARBA00022603"/>
    </source>
</evidence>
<evidence type="ECO:0000256" key="1">
    <source>
        <dbReference type="ARBA" id="ARBA00006594"/>
    </source>
</evidence>
<keyword evidence="4" id="KW-0808">Transferase</keyword>
<comment type="similarity">
    <text evidence="1">Belongs to the N(4)/N(6)-methyltransferase family.</text>
</comment>
<evidence type="ECO:0000313" key="9">
    <source>
        <dbReference type="Proteomes" id="UP000232638"/>
    </source>
</evidence>
<proteinExistence type="inferred from homology"/>
<dbReference type="AlphaFoldDB" id="A0A2K8UBG4"/>
<accession>A0A2K8UBG4</accession>
<dbReference type="GO" id="GO:0008170">
    <property type="term" value="F:N-methyltransferase activity"/>
    <property type="evidence" value="ECO:0007669"/>
    <property type="project" value="InterPro"/>
</dbReference>
<dbReference type="EC" id="2.1.1.72" evidence="2"/>
<evidence type="ECO:0000256" key="2">
    <source>
        <dbReference type="ARBA" id="ARBA00011900"/>
    </source>
</evidence>
<name>A0A2K8UBG4_9GAMM</name>
<dbReference type="SUPFAM" id="SSF53335">
    <property type="entry name" value="S-adenosyl-L-methionine-dependent methyltransferases"/>
    <property type="match status" value="1"/>
</dbReference>
<evidence type="ECO:0000259" key="7">
    <source>
        <dbReference type="Pfam" id="PF02384"/>
    </source>
</evidence>
<evidence type="ECO:0000256" key="4">
    <source>
        <dbReference type="ARBA" id="ARBA00022679"/>
    </source>
</evidence>
<dbReference type="GO" id="GO:0032259">
    <property type="term" value="P:methylation"/>
    <property type="evidence" value="ECO:0007669"/>
    <property type="project" value="UniProtKB-KW"/>
</dbReference>
<evidence type="ECO:0000256" key="5">
    <source>
        <dbReference type="ARBA" id="ARBA00022747"/>
    </source>
</evidence>
<dbReference type="GO" id="GO:0009007">
    <property type="term" value="F:site-specific DNA-methyltransferase (adenine-specific) activity"/>
    <property type="evidence" value="ECO:0007669"/>
    <property type="project" value="UniProtKB-EC"/>
</dbReference>
<reference evidence="8 9" key="1">
    <citation type="submission" date="2017-03" db="EMBL/GenBank/DDBJ databases">
        <title>Complete genome sequence of Candidatus 'Thiodictyon syntrophicum' sp. nov. strain Cad16T, a photolithoautotroph purple sulfur bacterium isolated from an alpine meromictic lake.</title>
        <authorList>
            <person name="Luedin S.M."/>
            <person name="Pothier J.F."/>
            <person name="Danza F."/>
            <person name="Storelli N."/>
            <person name="Wittwer M."/>
            <person name="Tonolla M."/>
        </authorList>
    </citation>
    <scope>NUCLEOTIDE SEQUENCE [LARGE SCALE GENOMIC DNA]</scope>
    <source>
        <strain evidence="8 9">Cad16T</strain>
    </source>
</reference>
<keyword evidence="5" id="KW-0680">Restriction system</keyword>
<keyword evidence="3" id="KW-0489">Methyltransferase</keyword>
<dbReference type="PANTHER" id="PTHR33841:SF1">
    <property type="entry name" value="DNA METHYLTRANSFERASE A"/>
    <property type="match status" value="1"/>
</dbReference>
<protein>
    <recommendedName>
        <fullName evidence="2">site-specific DNA-methyltransferase (adenine-specific)</fullName>
        <ecNumber evidence="2">2.1.1.72</ecNumber>
    </recommendedName>
</protein>
<dbReference type="InterPro" id="IPR050953">
    <property type="entry name" value="N4_N6_ade-DNA_methylase"/>
</dbReference>
<evidence type="ECO:0000313" key="8">
    <source>
        <dbReference type="EMBL" id="AUB82391.1"/>
    </source>
</evidence>
<dbReference type="GO" id="GO:0009307">
    <property type="term" value="P:DNA restriction-modification system"/>
    <property type="evidence" value="ECO:0007669"/>
    <property type="project" value="UniProtKB-KW"/>
</dbReference>
<sequence>MSALDDLVERYGANPAGLLAFDQDVPALLPYATLVATRRAGCPDLSALHAVYEWQDSPLVFLVDGDRLEDDNHLRRIRRRIALSGDAPYLGVVQPGRLTIHAIGLDSASAGLSRIPLAVEAPITFAYLASQRPQARGVRRQWITDLILRLLQGSLGDLRRAGIAEPDAISLAGRALFTRFLADRELLPQTLALTEVVRALFDDPDQTARTSRWLDKTFNGDFLPLSPGLLTRLPTAACLTLGHIMRRAEPGGQLYLGWEQKWDFLDFAQIPVGVLSQAYEGYLREHDPKRQRDQGGFYTPRPIAELLVRGAFHALGREGSAHTARVLDPAVGAGVFLITAFRQLVAERWKHTGIRPDSATLRDILYHQLTGFDIDEAALRFAALGLYLIAIELDPQPEPVEKLRFEDLRERVLWKVGQVDDTGGNGRLGSLGNAVGEVHAGFYDLVVGNPPWTGARRIPDWKQVTDHVTRIACARLGPDTAPPPIPNEVPDLPFLWRAMEWARSGGQIAVALHARLLFQQGDGMPEARSAIFSALDVTAVVNGTELRKTKVWPQITAPFCLLFARNRLPSPGAGFRMLSPRLEPALNGAGSMRLDPANADEVTAQQVAARPTILKTLFSGTRLDLELLERIEARGLPTLDQYWRRLFGQSKNRARPVGGNGYQRLRESTEHPQSARDIVGLPELVIHGRLPLLLGVDGLPAFDQPLVHRARSRETYRAPLAIVPESPRADSGRIRTTVSDFDVVFNESYYGYSSVGHPDAQTLTRYLALVLGSRFSLWHALLTSGKLGFERDTIEKATIDSVPLVPLEDLSPSDRKRIAPLFNSIVSSETDEHWGEIDNWVASLIGLRERDRQLITDTLAYNLPFAANKNAAQSAPAQAAMEAFCRCLAADLMPWANRFGAVIVVAVADTLPANCPWQVLWLGVTESGAQPASARGTDDWLEIVHIADQLAVAEIVRPDPARRGLWIARLRQARYWSLSQARLLAQRILWEHMDSLLSGGDA</sequence>
<dbReference type="Proteomes" id="UP000232638">
    <property type="component" value="Chromosome"/>
</dbReference>
<organism evidence="8 9">
    <name type="scientific">Candidatus Thiodictyon syntrophicum</name>
    <dbReference type="NCBI Taxonomy" id="1166950"/>
    <lineage>
        <taxon>Bacteria</taxon>
        <taxon>Pseudomonadati</taxon>
        <taxon>Pseudomonadota</taxon>
        <taxon>Gammaproteobacteria</taxon>
        <taxon>Chromatiales</taxon>
        <taxon>Chromatiaceae</taxon>
        <taxon>Thiodictyon</taxon>
    </lineage>
</organism>
<feature type="domain" description="DNA methylase adenine-specific" evidence="7">
    <location>
        <begin position="274"/>
        <end position="562"/>
    </location>
</feature>
<dbReference type="KEGG" id="tsy:THSYN_16530"/>
<dbReference type="GO" id="GO:0003677">
    <property type="term" value="F:DNA binding"/>
    <property type="evidence" value="ECO:0007669"/>
    <property type="project" value="InterPro"/>
</dbReference>
<evidence type="ECO:0000256" key="6">
    <source>
        <dbReference type="ARBA" id="ARBA00047942"/>
    </source>
</evidence>
<comment type="catalytic activity">
    <reaction evidence="6">
        <text>a 2'-deoxyadenosine in DNA + S-adenosyl-L-methionine = an N(6)-methyl-2'-deoxyadenosine in DNA + S-adenosyl-L-homocysteine + H(+)</text>
        <dbReference type="Rhea" id="RHEA:15197"/>
        <dbReference type="Rhea" id="RHEA-COMP:12418"/>
        <dbReference type="Rhea" id="RHEA-COMP:12419"/>
        <dbReference type="ChEBI" id="CHEBI:15378"/>
        <dbReference type="ChEBI" id="CHEBI:57856"/>
        <dbReference type="ChEBI" id="CHEBI:59789"/>
        <dbReference type="ChEBI" id="CHEBI:90615"/>
        <dbReference type="ChEBI" id="CHEBI:90616"/>
        <dbReference type="EC" id="2.1.1.72"/>
    </reaction>
</comment>
<dbReference type="PANTHER" id="PTHR33841">
    <property type="entry name" value="DNA METHYLTRANSFERASE YEEA-RELATED"/>
    <property type="match status" value="1"/>
</dbReference>
<dbReference type="Pfam" id="PF02384">
    <property type="entry name" value="N6_Mtase"/>
    <property type="match status" value="1"/>
</dbReference>
<dbReference type="InterPro" id="IPR003356">
    <property type="entry name" value="DNA_methylase_A-5"/>
</dbReference>
<dbReference type="EMBL" id="CP020370">
    <property type="protein sequence ID" value="AUB82391.1"/>
    <property type="molecule type" value="Genomic_DNA"/>
</dbReference>
<dbReference type="InterPro" id="IPR002052">
    <property type="entry name" value="DNA_methylase_N6_adenine_CS"/>
</dbReference>
<keyword evidence="9" id="KW-1185">Reference proteome</keyword>
<dbReference type="Gene3D" id="3.40.50.150">
    <property type="entry name" value="Vaccinia Virus protein VP39"/>
    <property type="match status" value="1"/>
</dbReference>
<dbReference type="OrthoDB" id="9782445at2"/>
<dbReference type="RefSeq" id="WP_100920123.1">
    <property type="nucleotide sequence ID" value="NZ_CP020370.1"/>
</dbReference>
<dbReference type="PRINTS" id="PR00507">
    <property type="entry name" value="N12N6MTFRASE"/>
</dbReference>
<dbReference type="InterPro" id="IPR029063">
    <property type="entry name" value="SAM-dependent_MTases_sf"/>
</dbReference>
<dbReference type="PROSITE" id="PS00092">
    <property type="entry name" value="N6_MTASE"/>
    <property type="match status" value="1"/>
</dbReference>